<protein>
    <submittedName>
        <fullName evidence="1">Uncharacterized protein</fullName>
    </submittedName>
</protein>
<organism evidence="1 2">
    <name type="scientific">Rhizophlyctis rosea</name>
    <dbReference type="NCBI Taxonomy" id="64517"/>
    <lineage>
        <taxon>Eukaryota</taxon>
        <taxon>Fungi</taxon>
        <taxon>Fungi incertae sedis</taxon>
        <taxon>Chytridiomycota</taxon>
        <taxon>Chytridiomycota incertae sedis</taxon>
        <taxon>Chytridiomycetes</taxon>
        <taxon>Rhizophlyctidales</taxon>
        <taxon>Rhizophlyctidaceae</taxon>
        <taxon>Rhizophlyctis</taxon>
    </lineage>
</organism>
<feature type="non-terminal residue" evidence="1">
    <location>
        <position position="1"/>
    </location>
</feature>
<dbReference type="AlphaFoldDB" id="A0AAD5S785"/>
<name>A0AAD5S785_9FUNG</name>
<comment type="caution">
    <text evidence="1">The sequence shown here is derived from an EMBL/GenBank/DDBJ whole genome shotgun (WGS) entry which is preliminary data.</text>
</comment>
<reference evidence="1" key="1">
    <citation type="submission" date="2020-05" db="EMBL/GenBank/DDBJ databases">
        <title>Phylogenomic resolution of chytrid fungi.</title>
        <authorList>
            <person name="Stajich J.E."/>
            <person name="Amses K."/>
            <person name="Simmons R."/>
            <person name="Seto K."/>
            <person name="Myers J."/>
            <person name="Bonds A."/>
            <person name="Quandt C.A."/>
            <person name="Barry K."/>
            <person name="Liu P."/>
            <person name="Grigoriev I."/>
            <person name="Longcore J.E."/>
            <person name="James T.Y."/>
        </authorList>
    </citation>
    <scope>NUCLEOTIDE SEQUENCE</scope>
    <source>
        <strain evidence="1">JEL0318</strain>
    </source>
</reference>
<accession>A0AAD5S785</accession>
<sequence length="140" mass="14690">MRVPTTTLTTTLLRPLGTRLPIRTIITGISTPPDVTHDPTKHTQPGVPHFAFLKEWDPVAQKSVKHADLAHPSADVGGGNVTTGRAATAAQVMADAAQSALGEDAEIVKMSMRKEHGVEVAEVMVDGGDGCGYAGVVIRD</sequence>
<proteinExistence type="predicted"/>
<evidence type="ECO:0000313" key="2">
    <source>
        <dbReference type="Proteomes" id="UP001212841"/>
    </source>
</evidence>
<dbReference type="Proteomes" id="UP001212841">
    <property type="component" value="Unassembled WGS sequence"/>
</dbReference>
<dbReference type="EMBL" id="JADGJD010001001">
    <property type="protein sequence ID" value="KAJ3047238.1"/>
    <property type="molecule type" value="Genomic_DNA"/>
</dbReference>
<keyword evidence="2" id="KW-1185">Reference proteome</keyword>
<evidence type="ECO:0000313" key="1">
    <source>
        <dbReference type="EMBL" id="KAJ3047238.1"/>
    </source>
</evidence>
<gene>
    <name evidence="1" type="ORF">HK097_000102</name>
</gene>